<evidence type="ECO:0000313" key="6">
    <source>
        <dbReference type="Proteomes" id="UP000277108"/>
    </source>
</evidence>
<dbReference type="SUPFAM" id="SSF75217">
    <property type="entry name" value="alpha/beta knot"/>
    <property type="match status" value="1"/>
</dbReference>
<dbReference type="GO" id="GO:0008173">
    <property type="term" value="F:RNA methyltransferase activity"/>
    <property type="evidence" value="ECO:0007669"/>
    <property type="project" value="InterPro"/>
</dbReference>
<dbReference type="GO" id="GO:0006396">
    <property type="term" value="P:RNA processing"/>
    <property type="evidence" value="ECO:0007669"/>
    <property type="project" value="InterPro"/>
</dbReference>
<dbReference type="PANTHER" id="PTHR46429">
    <property type="entry name" value="23S RRNA (GUANOSINE-2'-O-)-METHYLTRANSFERASE RLMB"/>
    <property type="match status" value="1"/>
</dbReference>
<dbReference type="InterPro" id="IPR029026">
    <property type="entry name" value="tRNA_m1G_MTases_N"/>
</dbReference>
<evidence type="ECO:0000256" key="2">
    <source>
        <dbReference type="ARBA" id="ARBA00022603"/>
    </source>
</evidence>
<evidence type="ECO:0000313" key="5">
    <source>
        <dbReference type="EMBL" id="RPF54879.1"/>
    </source>
</evidence>
<organism evidence="5 6">
    <name type="scientific">Abyssicoccus albus</name>
    <dbReference type="NCBI Taxonomy" id="1817405"/>
    <lineage>
        <taxon>Bacteria</taxon>
        <taxon>Bacillati</taxon>
        <taxon>Bacillota</taxon>
        <taxon>Bacilli</taxon>
        <taxon>Bacillales</taxon>
        <taxon>Abyssicoccaceae</taxon>
    </lineage>
</organism>
<dbReference type="Gene3D" id="3.40.1280.10">
    <property type="match status" value="1"/>
</dbReference>
<dbReference type="SMART" id="SM00967">
    <property type="entry name" value="SpoU_sub_bind"/>
    <property type="match status" value="1"/>
</dbReference>
<dbReference type="GO" id="GO:0005829">
    <property type="term" value="C:cytosol"/>
    <property type="evidence" value="ECO:0007669"/>
    <property type="project" value="TreeGrafter"/>
</dbReference>
<dbReference type="GO" id="GO:0032259">
    <property type="term" value="P:methylation"/>
    <property type="evidence" value="ECO:0007669"/>
    <property type="project" value="UniProtKB-KW"/>
</dbReference>
<protein>
    <submittedName>
        <fullName evidence="5">23S rRNA (Guanosine2251-2'-O)-methyltransferase</fullName>
    </submittedName>
</protein>
<comment type="similarity">
    <text evidence="1">Belongs to the class IV-like SAM-binding methyltransferase superfamily. RNA methyltransferase TrmH family.</text>
</comment>
<dbReference type="FunFam" id="3.40.1280.10:FF:000008">
    <property type="entry name" value="Group 3 RNA methyltransferase TrmH"/>
    <property type="match status" value="1"/>
</dbReference>
<keyword evidence="3 5" id="KW-0808">Transferase</keyword>
<dbReference type="EMBL" id="RKRK01000005">
    <property type="protein sequence ID" value="RPF54879.1"/>
    <property type="molecule type" value="Genomic_DNA"/>
</dbReference>
<feature type="domain" description="RNA 2-O ribose methyltransferase substrate binding" evidence="4">
    <location>
        <begin position="6"/>
        <end position="80"/>
    </location>
</feature>
<evidence type="ECO:0000256" key="1">
    <source>
        <dbReference type="ARBA" id="ARBA00007228"/>
    </source>
</evidence>
<dbReference type="SUPFAM" id="SSF55315">
    <property type="entry name" value="L30e-like"/>
    <property type="match status" value="1"/>
</dbReference>
<dbReference type="CDD" id="cd18103">
    <property type="entry name" value="SpoU-like_RlmB"/>
    <property type="match status" value="1"/>
</dbReference>
<gene>
    <name evidence="5" type="ORF">EDD62_1660</name>
</gene>
<dbReference type="PANTHER" id="PTHR46429:SF1">
    <property type="entry name" value="23S RRNA (GUANOSINE-2'-O-)-METHYLTRANSFERASE RLMB"/>
    <property type="match status" value="1"/>
</dbReference>
<accession>A0A3N5BD80</accession>
<dbReference type="GO" id="GO:0003723">
    <property type="term" value="F:RNA binding"/>
    <property type="evidence" value="ECO:0007669"/>
    <property type="project" value="InterPro"/>
</dbReference>
<dbReference type="InterPro" id="IPR013123">
    <property type="entry name" value="SpoU_subst-bd"/>
</dbReference>
<dbReference type="Pfam" id="PF00588">
    <property type="entry name" value="SpoU_methylase"/>
    <property type="match status" value="1"/>
</dbReference>
<sequence length="247" mass="27590">MNKSELIVGRHPVKEALKSERVCNKLFVQESANMNQMQDIIKRAKEQKVVVQQVPKSKLDHMSNENHQGVILAVSPYEYLSLNELIGKHRESDKVRFFILDGIEDPHNFGSMIRTADAIGMSGFIIPERRSVQVNETVVKTSTGAIEHIDIARVTNLAKAIDTLKKEGFWIVGTDASATDDFRNMPSDAKLAIVIGSEGEGMSRLVKDECDFLIKLPMVGHVNSLNASIATSLIMYELHRKDYPLEG</sequence>
<dbReference type="NCBIfam" id="TIGR00186">
    <property type="entry name" value="rRNA_methyl_3"/>
    <property type="match status" value="1"/>
</dbReference>
<proteinExistence type="inferred from homology"/>
<keyword evidence="6" id="KW-1185">Reference proteome</keyword>
<dbReference type="AlphaFoldDB" id="A0A3N5BD80"/>
<reference evidence="5 6" key="1">
    <citation type="submission" date="2018-11" db="EMBL/GenBank/DDBJ databases">
        <title>Genomic Encyclopedia of Type Strains, Phase IV (KMG-IV): sequencing the most valuable type-strain genomes for metagenomic binning, comparative biology and taxonomic classification.</title>
        <authorList>
            <person name="Goeker M."/>
        </authorList>
    </citation>
    <scope>NUCLEOTIDE SEQUENCE [LARGE SCALE GENOMIC DNA]</scope>
    <source>
        <strain evidence="5 6">DSM 29158</strain>
    </source>
</reference>
<dbReference type="Proteomes" id="UP000277108">
    <property type="component" value="Unassembled WGS sequence"/>
</dbReference>
<dbReference type="Gene3D" id="3.30.1330.30">
    <property type="match status" value="1"/>
</dbReference>
<keyword evidence="2 5" id="KW-0489">Methyltransferase</keyword>
<name>A0A3N5BD80_9BACL</name>
<evidence type="ECO:0000259" key="4">
    <source>
        <dbReference type="SMART" id="SM00967"/>
    </source>
</evidence>
<dbReference type="Pfam" id="PF08032">
    <property type="entry name" value="SpoU_sub_bind"/>
    <property type="match status" value="1"/>
</dbReference>
<dbReference type="RefSeq" id="WP_123808531.1">
    <property type="nucleotide sequence ID" value="NZ_RKRK01000005.1"/>
</dbReference>
<dbReference type="InterPro" id="IPR001537">
    <property type="entry name" value="SpoU_MeTrfase"/>
</dbReference>
<comment type="caution">
    <text evidence="5">The sequence shown here is derived from an EMBL/GenBank/DDBJ whole genome shotgun (WGS) entry which is preliminary data.</text>
</comment>
<dbReference type="OrthoDB" id="9794400at2"/>
<dbReference type="InterPro" id="IPR004441">
    <property type="entry name" value="rRNA_MeTrfase_TrmH"/>
</dbReference>
<evidence type="ECO:0000256" key="3">
    <source>
        <dbReference type="ARBA" id="ARBA00022679"/>
    </source>
</evidence>
<dbReference type="InterPro" id="IPR029064">
    <property type="entry name" value="Ribosomal_eL30-like_sf"/>
</dbReference>
<dbReference type="InterPro" id="IPR029028">
    <property type="entry name" value="Alpha/beta_knot_MTases"/>
</dbReference>